<dbReference type="PATRIC" id="fig|104102.7.peg.2475"/>
<feature type="domain" description="Tetrapyrrole methylase" evidence="6">
    <location>
        <begin position="10"/>
        <end position="191"/>
    </location>
</feature>
<dbReference type="RefSeq" id="WP_035381154.1">
    <property type="nucleotide sequence ID" value="NZ_JACAOJ010000013.1"/>
</dbReference>
<keyword evidence="8" id="KW-1185">Reference proteome</keyword>
<dbReference type="InterPro" id="IPR014777">
    <property type="entry name" value="4pyrrole_Mease_sub1"/>
</dbReference>
<reference evidence="7 8" key="1">
    <citation type="submission" date="2014-06" db="EMBL/GenBank/DDBJ databases">
        <title>Functional and comparative genomic analyses of the Drosophila gut microbiota identify candidate symbiosis factors.</title>
        <authorList>
            <person name="Newell P.D."/>
            <person name="Chaston J.M."/>
            <person name="Douglas A.E."/>
        </authorList>
    </citation>
    <scope>NUCLEOTIDE SEQUENCE [LARGE SCALE GENOMIC DNA]</scope>
    <source>
        <strain evidence="7 8">DmCS_006</strain>
    </source>
</reference>
<evidence type="ECO:0000256" key="2">
    <source>
        <dbReference type="ARBA" id="ARBA00022573"/>
    </source>
</evidence>
<dbReference type="Gene3D" id="3.40.50.150">
    <property type="entry name" value="Vaccinia Virus protein VP39"/>
    <property type="match status" value="1"/>
</dbReference>
<keyword evidence="2" id="KW-0169">Cobalamin biosynthesis</keyword>
<evidence type="ECO:0000313" key="8">
    <source>
        <dbReference type="Proteomes" id="UP000029448"/>
    </source>
</evidence>
<dbReference type="GO" id="GO:0008276">
    <property type="term" value="F:protein methyltransferase activity"/>
    <property type="evidence" value="ECO:0007669"/>
    <property type="project" value="InterPro"/>
</dbReference>
<dbReference type="CDD" id="cd11644">
    <property type="entry name" value="Precorrin-6Y-MT"/>
    <property type="match status" value="1"/>
</dbReference>
<dbReference type="PANTHER" id="PTHR43182">
    <property type="entry name" value="COBALT-PRECORRIN-6B C(15)-METHYLTRANSFERASE (DECARBOXYLATING)"/>
    <property type="match status" value="1"/>
</dbReference>
<dbReference type="GO" id="GO:0009236">
    <property type="term" value="P:cobalamin biosynthetic process"/>
    <property type="evidence" value="ECO:0007669"/>
    <property type="project" value="UniProtKB-UniPathway"/>
</dbReference>
<sequence>MVNSRVEPWLVIIGLGEDGMAGLSAARQSELANAEIIFGGPRHLALVDAGERGRPWPIPFSVEPVLAARGRKVVVLASGDPFWFGAGSRLAASLEPEEWIAHPAPSTFSLAANRLGWPLEQVACIALHAAPFERLQPVLHNKQRVICLLRDAASAGSLAGWLSHRGFGASTLYVMEALGGPRERIRSVVAEQFAYTDIMAPVAVAIAVSGSAGLSHASGLPDTVFRHDGQITKRPVRALTLSALAPRPDELLWDIGAGSGSISLEWCLAGGRAIAVEARTERIANIQANARAFGLEPRMEIVEGQAPDALEGLPAPDAVFIGGGGSAALLDYVWDTLSPGTRIVANSVTLETETLLATWYGQKGGDLLRIELASAAPLGTMSGWVPVRPIVQWSVTR</sequence>
<dbReference type="GeneID" id="89479853"/>
<dbReference type="InterPro" id="IPR014008">
    <property type="entry name" value="Cbl_synth_MTase_CbiT"/>
</dbReference>
<accession>A0A094YNL3</accession>
<organism evidence="7 8">
    <name type="scientific">Acetobacter tropicalis</name>
    <dbReference type="NCBI Taxonomy" id="104102"/>
    <lineage>
        <taxon>Bacteria</taxon>
        <taxon>Pseudomonadati</taxon>
        <taxon>Pseudomonadota</taxon>
        <taxon>Alphaproteobacteria</taxon>
        <taxon>Acetobacterales</taxon>
        <taxon>Acetobacteraceae</taxon>
        <taxon>Acetobacter</taxon>
    </lineage>
</organism>
<dbReference type="SUPFAM" id="SSF53335">
    <property type="entry name" value="S-adenosyl-L-methionine-dependent methyltransferases"/>
    <property type="match status" value="1"/>
</dbReference>
<protein>
    <submittedName>
        <fullName evidence="7">Cobalt-precorrin-6y C5-methyltransferase</fullName>
        <ecNumber evidence="7">2.1.1.-</ecNumber>
    </submittedName>
</protein>
<dbReference type="InterPro" id="IPR035996">
    <property type="entry name" value="4pyrrol_Methylase_sf"/>
</dbReference>
<dbReference type="PIRSF" id="PIRSF036428">
    <property type="entry name" value="CobL"/>
    <property type="match status" value="1"/>
</dbReference>
<evidence type="ECO:0000256" key="1">
    <source>
        <dbReference type="ARBA" id="ARBA00004953"/>
    </source>
</evidence>
<dbReference type="Pfam" id="PF00590">
    <property type="entry name" value="TP_methylase"/>
    <property type="match status" value="1"/>
</dbReference>
<dbReference type="EMBL" id="JOKM01000083">
    <property type="protein sequence ID" value="KGB22199.1"/>
    <property type="molecule type" value="Genomic_DNA"/>
</dbReference>
<dbReference type="AlphaFoldDB" id="A0A094YNL3"/>
<evidence type="ECO:0000256" key="3">
    <source>
        <dbReference type="ARBA" id="ARBA00022603"/>
    </source>
</evidence>
<dbReference type="SUPFAM" id="SSF53790">
    <property type="entry name" value="Tetrapyrrole methylase"/>
    <property type="match status" value="1"/>
</dbReference>
<dbReference type="STRING" id="104102.AtDm6_2503"/>
<dbReference type="NCBIfam" id="TIGR02469">
    <property type="entry name" value="CbiT"/>
    <property type="match status" value="1"/>
</dbReference>
<dbReference type="UniPathway" id="UPA00148"/>
<dbReference type="Proteomes" id="UP000029448">
    <property type="component" value="Unassembled WGS sequence"/>
</dbReference>
<gene>
    <name evidence="7" type="ORF">AtDm6_2503</name>
</gene>
<evidence type="ECO:0000313" key="7">
    <source>
        <dbReference type="EMBL" id="KGB22199.1"/>
    </source>
</evidence>
<evidence type="ECO:0000256" key="5">
    <source>
        <dbReference type="ARBA" id="ARBA00022691"/>
    </source>
</evidence>
<keyword evidence="5" id="KW-0949">S-adenosyl-L-methionine</keyword>
<dbReference type="InterPro" id="IPR006365">
    <property type="entry name" value="Cbl_synth_CobL"/>
</dbReference>
<dbReference type="PANTHER" id="PTHR43182:SF1">
    <property type="entry name" value="COBALT-PRECORRIN-7 C(5)-METHYLTRANSFERASE"/>
    <property type="match status" value="1"/>
</dbReference>
<dbReference type="Gene3D" id="3.40.1010.10">
    <property type="entry name" value="Cobalt-precorrin-4 Transmethylase, Domain 1"/>
    <property type="match status" value="1"/>
</dbReference>
<comment type="caution">
    <text evidence="7">The sequence shown here is derived from an EMBL/GenBank/DDBJ whole genome shotgun (WGS) entry which is preliminary data.</text>
</comment>
<evidence type="ECO:0000259" key="6">
    <source>
        <dbReference type="Pfam" id="PF00590"/>
    </source>
</evidence>
<dbReference type="NCBIfam" id="TIGR02467">
    <property type="entry name" value="CbiE"/>
    <property type="match status" value="1"/>
</dbReference>
<dbReference type="EC" id="2.1.1.-" evidence="7"/>
<keyword evidence="3 7" id="KW-0489">Methyltransferase</keyword>
<dbReference type="InterPro" id="IPR050714">
    <property type="entry name" value="Cobalamin_biosynth_MTase"/>
</dbReference>
<dbReference type="GO" id="GO:0032259">
    <property type="term" value="P:methylation"/>
    <property type="evidence" value="ECO:0007669"/>
    <property type="project" value="UniProtKB-KW"/>
</dbReference>
<proteinExistence type="predicted"/>
<dbReference type="InterPro" id="IPR000878">
    <property type="entry name" value="4pyrrol_Mease"/>
</dbReference>
<comment type="pathway">
    <text evidence="1">Cofactor biosynthesis; adenosylcobalamin biosynthesis.</text>
</comment>
<dbReference type="InterPro" id="IPR029063">
    <property type="entry name" value="SAM-dependent_MTases_sf"/>
</dbReference>
<name>A0A094YNL3_9PROT</name>
<dbReference type="InterPro" id="IPR012818">
    <property type="entry name" value="CbiE"/>
</dbReference>
<evidence type="ECO:0000256" key="4">
    <source>
        <dbReference type="ARBA" id="ARBA00022679"/>
    </source>
</evidence>
<keyword evidence="4 7" id="KW-0808">Transferase</keyword>